<sequence length="67" mass="7257">MKKTSYILSAAVLVIMVVLSGCKNDDDNGLSPHDQAGNNFSGTWVVDESARAVLYQTEDRTAGYADF</sequence>
<feature type="chain" id="PRO_5037666621" description="Lipocalin-like domain-containing protein" evidence="1">
    <location>
        <begin position="24"/>
        <end position="67"/>
    </location>
</feature>
<reference evidence="2" key="1">
    <citation type="submission" date="2021-01" db="EMBL/GenBank/DDBJ databases">
        <title>Fulvivirga kasyanovii gen. nov., sp nov., a novel member of the phylum Bacteroidetes isolated from seawater in a mussel farm.</title>
        <authorList>
            <person name="Zhao L.-H."/>
            <person name="Wang Z.-J."/>
        </authorList>
    </citation>
    <scope>NUCLEOTIDE SEQUENCE</scope>
    <source>
        <strain evidence="2">29W222</strain>
    </source>
</reference>
<dbReference type="AlphaFoldDB" id="A0A937FWP7"/>
<name>A0A937FWP7_9BACT</name>
<proteinExistence type="predicted"/>
<evidence type="ECO:0008006" key="4">
    <source>
        <dbReference type="Google" id="ProtNLM"/>
    </source>
</evidence>
<dbReference type="PROSITE" id="PS51257">
    <property type="entry name" value="PROKAR_LIPOPROTEIN"/>
    <property type="match status" value="1"/>
</dbReference>
<dbReference type="EMBL" id="JAEUGD010000018">
    <property type="protein sequence ID" value="MBL6445770.1"/>
    <property type="molecule type" value="Genomic_DNA"/>
</dbReference>
<gene>
    <name evidence="2" type="ORF">JMN32_05585</name>
</gene>
<keyword evidence="3" id="KW-1185">Reference proteome</keyword>
<feature type="signal peptide" evidence="1">
    <location>
        <begin position="1"/>
        <end position="23"/>
    </location>
</feature>
<evidence type="ECO:0000313" key="3">
    <source>
        <dbReference type="Proteomes" id="UP000614216"/>
    </source>
</evidence>
<evidence type="ECO:0000313" key="2">
    <source>
        <dbReference type="EMBL" id="MBL6445770.1"/>
    </source>
</evidence>
<dbReference type="Proteomes" id="UP000614216">
    <property type="component" value="Unassembled WGS sequence"/>
</dbReference>
<evidence type="ECO:0000256" key="1">
    <source>
        <dbReference type="SAM" id="SignalP"/>
    </source>
</evidence>
<dbReference type="RefSeq" id="WP_202855319.1">
    <property type="nucleotide sequence ID" value="NZ_JAEUGD010000018.1"/>
</dbReference>
<protein>
    <recommendedName>
        <fullName evidence="4">Lipocalin-like domain-containing protein</fullName>
    </recommendedName>
</protein>
<accession>A0A937FWP7</accession>
<comment type="caution">
    <text evidence="2">The sequence shown here is derived from an EMBL/GenBank/DDBJ whole genome shotgun (WGS) entry which is preliminary data.</text>
</comment>
<keyword evidence="1" id="KW-0732">Signal</keyword>
<organism evidence="2 3">
    <name type="scientific">Fulvivirga marina</name>
    <dbReference type="NCBI Taxonomy" id="2494733"/>
    <lineage>
        <taxon>Bacteria</taxon>
        <taxon>Pseudomonadati</taxon>
        <taxon>Bacteroidota</taxon>
        <taxon>Cytophagia</taxon>
        <taxon>Cytophagales</taxon>
        <taxon>Fulvivirgaceae</taxon>
        <taxon>Fulvivirga</taxon>
    </lineage>
</organism>